<dbReference type="GO" id="GO:0044718">
    <property type="term" value="P:siderophore transmembrane transport"/>
    <property type="evidence" value="ECO:0007669"/>
    <property type="project" value="TreeGrafter"/>
</dbReference>
<comment type="subcellular location">
    <subcellularLocation>
        <location evidence="1 10">Cell outer membrane</location>
        <topology evidence="1 10">Multi-pass membrane protein</topology>
    </subcellularLocation>
</comment>
<evidence type="ECO:0000256" key="4">
    <source>
        <dbReference type="ARBA" id="ARBA00022692"/>
    </source>
</evidence>
<comment type="similarity">
    <text evidence="10 11">Belongs to the TonB-dependent receptor family.</text>
</comment>
<evidence type="ECO:0000256" key="8">
    <source>
        <dbReference type="ARBA" id="ARBA00023170"/>
    </source>
</evidence>
<protein>
    <submittedName>
        <fullName evidence="15">TonB-dependent Receptor Plug domain protein</fullName>
    </submittedName>
</protein>
<dbReference type="GeneID" id="5305148"/>
<dbReference type="Pfam" id="PF00593">
    <property type="entry name" value="TonB_dep_Rec_b-barrel"/>
    <property type="match status" value="1"/>
</dbReference>
<name>A0A069SS67_PHOVU</name>
<dbReference type="InterPro" id="IPR037066">
    <property type="entry name" value="Plug_dom_sf"/>
</dbReference>
<dbReference type="AlphaFoldDB" id="A0A069SS67"/>
<dbReference type="Pfam" id="PF07715">
    <property type="entry name" value="Plug"/>
    <property type="match status" value="1"/>
</dbReference>
<reference evidence="15 16" key="1">
    <citation type="submission" date="2014-04" db="EMBL/GenBank/DDBJ databases">
        <authorList>
            <person name="Sears C."/>
            <person name="Carroll K."/>
            <person name="Sack B.R."/>
            <person name="Qadri F."/>
            <person name="Myers L.L."/>
            <person name="Chung G.-T."/>
            <person name="Escheverria P."/>
            <person name="Fraser C.M."/>
            <person name="Sadzewicz L."/>
            <person name="Shefchek K.A."/>
            <person name="Tallon L."/>
            <person name="Das S.P."/>
            <person name="Daugherty S."/>
            <person name="Mongodin E.F."/>
        </authorList>
    </citation>
    <scope>NUCLEOTIDE SEQUENCE [LARGE SCALE GENOMIC DNA]</scope>
    <source>
        <strain evidence="15 16">3975 RP4</strain>
    </source>
</reference>
<evidence type="ECO:0000313" key="16">
    <source>
        <dbReference type="Proteomes" id="UP000027661"/>
    </source>
</evidence>
<evidence type="ECO:0000256" key="6">
    <source>
        <dbReference type="ARBA" id="ARBA00023077"/>
    </source>
</evidence>
<evidence type="ECO:0000256" key="7">
    <source>
        <dbReference type="ARBA" id="ARBA00023136"/>
    </source>
</evidence>
<dbReference type="InterPro" id="IPR008969">
    <property type="entry name" value="CarboxyPept-like_regulatory"/>
</dbReference>
<dbReference type="Pfam" id="PF13715">
    <property type="entry name" value="CarbopepD_reg_2"/>
    <property type="match status" value="1"/>
</dbReference>
<proteinExistence type="inferred from homology"/>
<dbReference type="SUPFAM" id="SSF49464">
    <property type="entry name" value="Carboxypeptidase regulatory domain-like"/>
    <property type="match status" value="1"/>
</dbReference>
<dbReference type="Gene3D" id="2.60.40.1120">
    <property type="entry name" value="Carboxypeptidase-like, regulatory domain"/>
    <property type="match status" value="1"/>
</dbReference>
<keyword evidence="2 10" id="KW-0813">Transport</keyword>
<dbReference type="PANTHER" id="PTHR30069">
    <property type="entry name" value="TONB-DEPENDENT OUTER MEMBRANE RECEPTOR"/>
    <property type="match status" value="1"/>
</dbReference>
<organism evidence="15 16">
    <name type="scientific">Phocaeicola vulgatus str. 3975 RP4</name>
    <dbReference type="NCBI Taxonomy" id="1339352"/>
    <lineage>
        <taxon>Bacteria</taxon>
        <taxon>Pseudomonadati</taxon>
        <taxon>Bacteroidota</taxon>
        <taxon>Bacteroidia</taxon>
        <taxon>Bacteroidales</taxon>
        <taxon>Bacteroidaceae</taxon>
        <taxon>Phocaeicola</taxon>
    </lineage>
</organism>
<dbReference type="Gene3D" id="2.170.130.10">
    <property type="entry name" value="TonB-dependent receptor, plug domain"/>
    <property type="match status" value="1"/>
</dbReference>
<dbReference type="InterPro" id="IPR000531">
    <property type="entry name" value="Beta-barrel_TonB"/>
</dbReference>
<dbReference type="InterPro" id="IPR036942">
    <property type="entry name" value="Beta-barrel_TonB_sf"/>
</dbReference>
<dbReference type="RefSeq" id="WP_005839481.1">
    <property type="nucleotide sequence ID" value="NZ_JNHM01000020.1"/>
</dbReference>
<dbReference type="EMBL" id="JNHM01000020">
    <property type="protein sequence ID" value="KDS54538.1"/>
    <property type="molecule type" value="Genomic_DNA"/>
</dbReference>
<keyword evidence="9 10" id="KW-0998">Cell outer membrane</keyword>
<evidence type="ECO:0000256" key="3">
    <source>
        <dbReference type="ARBA" id="ARBA00022452"/>
    </source>
</evidence>
<dbReference type="SUPFAM" id="SSF56935">
    <property type="entry name" value="Porins"/>
    <property type="match status" value="1"/>
</dbReference>
<dbReference type="InterPro" id="IPR039426">
    <property type="entry name" value="TonB-dep_rcpt-like"/>
</dbReference>
<keyword evidence="6 11" id="KW-0798">TonB box</keyword>
<sequence>MKIKLIALAIITLLAQSICAQNIFKAIVKDGDTKEILVGVNAVLNKTANGASSDENGIITISNIPDGKQHITFSYLGYESETKSYTFPLSSSAPVEIFLEQDDEMLEEVTISSTRGTRTIQNIPTRVEFISSEELGEKGSMKPGDIRMLLNESTGIITQQTSATSGNASIRIQGLDGRYTQILKDGFPVFAGAASGLGLLQTPPLDLKQVEIIKGSTSTLYGGGAIAGLINLISKTPEEKRDLGLHLNGTSGKGLDVSAFYGQRFKKVGTTIFASYNRNWAYDPSNTGFTAIPQFDRYVFNPKLFLYFSENTQMSVGLNAMFEDRLGGDIEYIKGNGNDTHSYFEKNKTQRHSTQLTFEHKFGEKDRIDFKNSVTYFNRNIGVPTYTFEGTQVSTFSELTYTRTNQKTEWVAGLNLWTDKFDEKKLTDFQLRDYNQTTMGAFVQNNWEATKWLNLETGLRADYIPDYGAAILPRVSAHFKITDKFSSRLGGGFGYKSPTIFTEDSERLQYQNVLPIDKDNNKLERSYGLNLDFNYVTSIFDGNVTFSINQLFFYTYLDNPLLLQSTKDGLYRLNNISGNTDSKGGETNVKIGYKDFHLYLGYTYTDTRTKENGVKQENILTPKHRLNSILMYEVEDKWKIGLEAYYFSPQKLGDGQKGKQYVVCGFMIEKIWEMFSLYANFENFTDRRQTRFDTIYTGSISNPVFRDIYAPLDGFVMNAGVKLRF</sequence>
<gene>
    <name evidence="15" type="ORF">M099_1636</name>
</gene>
<evidence type="ECO:0000256" key="11">
    <source>
        <dbReference type="RuleBase" id="RU003357"/>
    </source>
</evidence>
<evidence type="ECO:0000313" key="15">
    <source>
        <dbReference type="EMBL" id="KDS54538.1"/>
    </source>
</evidence>
<dbReference type="PROSITE" id="PS52016">
    <property type="entry name" value="TONB_DEPENDENT_REC_3"/>
    <property type="match status" value="1"/>
</dbReference>
<evidence type="ECO:0000256" key="9">
    <source>
        <dbReference type="ARBA" id="ARBA00023237"/>
    </source>
</evidence>
<dbReference type="InterPro" id="IPR012910">
    <property type="entry name" value="Plug_dom"/>
</dbReference>
<dbReference type="Proteomes" id="UP000027661">
    <property type="component" value="Unassembled WGS sequence"/>
</dbReference>
<evidence type="ECO:0000259" key="14">
    <source>
        <dbReference type="Pfam" id="PF07715"/>
    </source>
</evidence>
<feature type="chain" id="PRO_5001669474" evidence="12">
    <location>
        <begin position="21"/>
        <end position="725"/>
    </location>
</feature>
<dbReference type="GO" id="GO:0015344">
    <property type="term" value="F:siderophore uptake transmembrane transporter activity"/>
    <property type="evidence" value="ECO:0007669"/>
    <property type="project" value="TreeGrafter"/>
</dbReference>
<keyword evidence="5 12" id="KW-0732">Signal</keyword>
<keyword evidence="7 10" id="KW-0472">Membrane</keyword>
<dbReference type="PANTHER" id="PTHR30069:SF29">
    <property type="entry name" value="HEMOGLOBIN AND HEMOGLOBIN-HAPTOGLOBIN-BINDING PROTEIN 1-RELATED"/>
    <property type="match status" value="1"/>
</dbReference>
<evidence type="ECO:0000256" key="2">
    <source>
        <dbReference type="ARBA" id="ARBA00022448"/>
    </source>
</evidence>
<keyword evidence="4 10" id="KW-0812">Transmembrane</keyword>
<dbReference type="PATRIC" id="fig|1339352.3.peg.1587"/>
<feature type="signal peptide" evidence="12">
    <location>
        <begin position="1"/>
        <end position="20"/>
    </location>
</feature>
<keyword evidence="3 10" id="KW-1134">Transmembrane beta strand</keyword>
<accession>A0A069SS67</accession>
<dbReference type="GO" id="GO:0009279">
    <property type="term" value="C:cell outer membrane"/>
    <property type="evidence" value="ECO:0007669"/>
    <property type="project" value="UniProtKB-SubCell"/>
</dbReference>
<evidence type="ECO:0000256" key="1">
    <source>
        <dbReference type="ARBA" id="ARBA00004571"/>
    </source>
</evidence>
<comment type="caution">
    <text evidence="15">The sequence shown here is derived from an EMBL/GenBank/DDBJ whole genome shotgun (WGS) entry which is preliminary data.</text>
</comment>
<evidence type="ECO:0000256" key="10">
    <source>
        <dbReference type="PROSITE-ProRule" id="PRU01360"/>
    </source>
</evidence>
<dbReference type="Gene3D" id="2.40.170.20">
    <property type="entry name" value="TonB-dependent receptor, beta-barrel domain"/>
    <property type="match status" value="1"/>
</dbReference>
<evidence type="ECO:0000256" key="5">
    <source>
        <dbReference type="ARBA" id="ARBA00022729"/>
    </source>
</evidence>
<feature type="domain" description="TonB-dependent receptor plug" evidence="14">
    <location>
        <begin position="120"/>
        <end position="228"/>
    </location>
</feature>
<evidence type="ECO:0000259" key="13">
    <source>
        <dbReference type="Pfam" id="PF00593"/>
    </source>
</evidence>
<evidence type="ECO:0000256" key="12">
    <source>
        <dbReference type="SAM" id="SignalP"/>
    </source>
</evidence>
<feature type="domain" description="TonB-dependent receptor-like beta-barrel" evidence="13">
    <location>
        <begin position="306"/>
        <end position="668"/>
    </location>
</feature>
<keyword evidence="8 15" id="KW-0675">Receptor</keyword>